<keyword evidence="6" id="KW-0808">Transferase</keyword>
<dbReference type="Pfam" id="PF01041">
    <property type="entry name" value="DegT_DnrJ_EryC1"/>
    <property type="match status" value="1"/>
</dbReference>
<dbReference type="EC" id="2.6.1.87" evidence="6"/>
<feature type="active site" description="Proton acceptor" evidence="3">
    <location>
        <position position="188"/>
    </location>
</feature>
<evidence type="ECO:0000313" key="6">
    <source>
        <dbReference type="EMBL" id="SUD91794.1"/>
    </source>
</evidence>
<dbReference type="InterPro" id="IPR015422">
    <property type="entry name" value="PyrdxlP-dep_Trfase_small"/>
</dbReference>
<dbReference type="InterPro" id="IPR020026">
    <property type="entry name" value="PseC"/>
</dbReference>
<reference evidence="6 7" key="1">
    <citation type="submission" date="2018-06" db="EMBL/GenBank/DDBJ databases">
        <authorList>
            <consortium name="Pathogen Informatics"/>
            <person name="Doyle S."/>
        </authorList>
    </citation>
    <scope>NUCLEOTIDE SEQUENCE [LARGE SCALE GENOMIC DNA]</scope>
    <source>
        <strain evidence="6 7">NCTC10526</strain>
    </source>
</reference>
<evidence type="ECO:0000313" key="7">
    <source>
        <dbReference type="Proteomes" id="UP000254123"/>
    </source>
</evidence>
<name>A0A379LPU5_9GAMM</name>
<keyword evidence="1 4" id="KW-0663">Pyridoxal phosphate</keyword>
<comment type="similarity">
    <text evidence="2 5">Belongs to the DegT/DnrJ/EryC1 family.</text>
</comment>
<dbReference type="Proteomes" id="UP000254123">
    <property type="component" value="Unassembled WGS sequence"/>
</dbReference>
<dbReference type="STRING" id="1123034.GCA_000685805_01623"/>
<dbReference type="GO" id="GO:0000271">
    <property type="term" value="P:polysaccharide biosynthetic process"/>
    <property type="evidence" value="ECO:0007669"/>
    <property type="project" value="TreeGrafter"/>
</dbReference>
<dbReference type="InterPro" id="IPR015421">
    <property type="entry name" value="PyrdxlP-dep_Trfase_major"/>
</dbReference>
<organism evidence="6 7">
    <name type="scientific">Psychrobacter phenylpyruvicus</name>
    <dbReference type="NCBI Taxonomy" id="29432"/>
    <lineage>
        <taxon>Bacteria</taxon>
        <taxon>Pseudomonadati</taxon>
        <taxon>Pseudomonadota</taxon>
        <taxon>Gammaproteobacteria</taxon>
        <taxon>Moraxellales</taxon>
        <taxon>Moraxellaceae</taxon>
        <taxon>Psychrobacter</taxon>
    </lineage>
</organism>
<dbReference type="NCBIfam" id="TIGR03588">
    <property type="entry name" value="PseC"/>
    <property type="match status" value="1"/>
</dbReference>
<evidence type="ECO:0000256" key="5">
    <source>
        <dbReference type="RuleBase" id="RU004508"/>
    </source>
</evidence>
<dbReference type="InterPro" id="IPR015424">
    <property type="entry name" value="PyrdxlP-dep_Trfase"/>
</dbReference>
<evidence type="ECO:0000256" key="1">
    <source>
        <dbReference type="ARBA" id="ARBA00022898"/>
    </source>
</evidence>
<dbReference type="PIRSF" id="PIRSF000390">
    <property type="entry name" value="PLP_StrS"/>
    <property type="match status" value="1"/>
</dbReference>
<dbReference type="PANTHER" id="PTHR30244">
    <property type="entry name" value="TRANSAMINASE"/>
    <property type="match status" value="1"/>
</dbReference>
<dbReference type="SUPFAM" id="SSF53383">
    <property type="entry name" value="PLP-dependent transferases"/>
    <property type="match status" value="1"/>
</dbReference>
<evidence type="ECO:0000256" key="3">
    <source>
        <dbReference type="PIRSR" id="PIRSR000390-1"/>
    </source>
</evidence>
<dbReference type="RefSeq" id="WP_028859124.1">
    <property type="nucleotide sequence ID" value="NZ_CAJHAQ010000001.1"/>
</dbReference>
<accession>A0A379LPU5</accession>
<evidence type="ECO:0000256" key="4">
    <source>
        <dbReference type="PIRSR" id="PIRSR000390-2"/>
    </source>
</evidence>
<dbReference type="InterPro" id="IPR000653">
    <property type="entry name" value="DegT/StrS_aminotransferase"/>
</dbReference>
<keyword evidence="6" id="KW-0032">Aminotransferase</keyword>
<sequence length="385" mass="43305">MIPYGRQDINQQDIDAVVEVLQSDFLTQGPMVPAFEKSIMHACNAKYAIAVNSATSALHIACLALGLGKGDWLWTTPNTFVASANCGLYCGAQVDFVDIDPSTYNLSVKALEEKLIIAEKEDKLPKVVIPVHFSGQPCDMAAINTLSQKYGFKIIEDASHAIGGKYKGEPIGNCRYSDITVFSFHPVKIVTTAEGGMAVTNDPKLAEQLNLLRSHGITRDESLMTKPADGPWYYQQIELGYNYRMTDMQAALGVSQMQRLNEYVTKRHELAERYNEMLKDLPITLPWQSEDSYSGLHLYVIRLQLDKISKTHLEVFNGMREAGILVNLHYIPVHLQPYYQEMGFREGDFLEAEQYYKEAISLPMFPTMTEEQQNQVVSTLKELLA</sequence>
<keyword evidence="7" id="KW-1185">Reference proteome</keyword>
<dbReference type="AlphaFoldDB" id="A0A379LPU5"/>
<evidence type="ECO:0000256" key="2">
    <source>
        <dbReference type="ARBA" id="ARBA00037999"/>
    </source>
</evidence>
<protein>
    <submittedName>
        <fullName evidence="6">UDP-4-amino-4-deoxy-L-arabinose--oxoglutarate aminotransferase</fullName>
        <ecNumber evidence="6">2.6.1.87</ecNumber>
    </submittedName>
</protein>
<gene>
    <name evidence="6" type="primary">arnB_1</name>
    <name evidence="6" type="ORF">NCTC10526_02165</name>
</gene>
<dbReference type="EMBL" id="UGVC01000001">
    <property type="protein sequence ID" value="SUD91794.1"/>
    <property type="molecule type" value="Genomic_DNA"/>
</dbReference>
<dbReference type="GO" id="GO:0099620">
    <property type="term" value="F:UDP-4-amino-4-deoxy-L-arabinose aminotransferase"/>
    <property type="evidence" value="ECO:0007669"/>
    <property type="project" value="UniProtKB-EC"/>
</dbReference>
<dbReference type="Gene3D" id="3.40.640.10">
    <property type="entry name" value="Type I PLP-dependent aspartate aminotransferase-like (Major domain)"/>
    <property type="match status" value="1"/>
</dbReference>
<dbReference type="CDD" id="cd00616">
    <property type="entry name" value="AHBA_syn"/>
    <property type="match status" value="1"/>
</dbReference>
<dbReference type="Gene3D" id="3.90.1150.10">
    <property type="entry name" value="Aspartate Aminotransferase, domain 1"/>
    <property type="match status" value="1"/>
</dbReference>
<dbReference type="GO" id="GO:0030170">
    <property type="term" value="F:pyridoxal phosphate binding"/>
    <property type="evidence" value="ECO:0007669"/>
    <property type="project" value="TreeGrafter"/>
</dbReference>
<feature type="modified residue" description="N6-(pyridoxal phosphate)lysine" evidence="4">
    <location>
        <position position="188"/>
    </location>
</feature>
<proteinExistence type="inferred from homology"/>
<dbReference type="PANTHER" id="PTHR30244:SF34">
    <property type="entry name" value="DTDP-4-AMINO-4,6-DIDEOXYGALACTOSE TRANSAMINASE"/>
    <property type="match status" value="1"/>
</dbReference>